<feature type="transmembrane region" description="Helical" evidence="1">
    <location>
        <begin position="16"/>
        <end position="39"/>
    </location>
</feature>
<dbReference type="RefSeq" id="WP_203930369.1">
    <property type="nucleotide sequence ID" value="NZ_BOPH01000080.1"/>
</dbReference>
<accession>A0A8J3ZWI2</accession>
<feature type="transmembrane region" description="Helical" evidence="1">
    <location>
        <begin position="108"/>
        <end position="129"/>
    </location>
</feature>
<dbReference type="AlphaFoldDB" id="A0A8J3ZWI2"/>
<evidence type="ECO:0000313" key="2">
    <source>
        <dbReference type="EMBL" id="GIJ70473.1"/>
    </source>
</evidence>
<name>A0A8J3ZWI2_9ACTN</name>
<proteinExistence type="predicted"/>
<comment type="caution">
    <text evidence="2">The sequence shown here is derived from an EMBL/GenBank/DDBJ whole genome shotgun (WGS) entry which is preliminary data.</text>
</comment>
<sequence>MSPRPELPRVVDQLRILLWLQTHLTLVGLLVVVVVVGYLTNERGLHLSEEQNTGFFTALGLLAGTAAVLALCATLMRRRWWWVYVLIAAVEVTAVVAVGYGLTRGHLVTSLGLVLYVALVAWVVVDLVHPEVRTFMLSRAGTRAGNR</sequence>
<keyword evidence="3" id="KW-1185">Reference proteome</keyword>
<gene>
    <name evidence="2" type="ORF">Voc01_053900</name>
</gene>
<keyword evidence="1" id="KW-1133">Transmembrane helix</keyword>
<feature type="transmembrane region" description="Helical" evidence="1">
    <location>
        <begin position="54"/>
        <end position="74"/>
    </location>
</feature>
<evidence type="ECO:0000256" key="1">
    <source>
        <dbReference type="SAM" id="Phobius"/>
    </source>
</evidence>
<reference evidence="2" key="1">
    <citation type="submission" date="2021-01" db="EMBL/GenBank/DDBJ databases">
        <title>Whole genome shotgun sequence of Virgisporangium ochraceum NBRC 16418.</title>
        <authorList>
            <person name="Komaki H."/>
            <person name="Tamura T."/>
        </authorList>
    </citation>
    <scope>NUCLEOTIDE SEQUENCE</scope>
    <source>
        <strain evidence="2">NBRC 16418</strain>
    </source>
</reference>
<keyword evidence="1" id="KW-0812">Transmembrane</keyword>
<organism evidence="2 3">
    <name type="scientific">Virgisporangium ochraceum</name>
    <dbReference type="NCBI Taxonomy" id="65505"/>
    <lineage>
        <taxon>Bacteria</taxon>
        <taxon>Bacillati</taxon>
        <taxon>Actinomycetota</taxon>
        <taxon>Actinomycetes</taxon>
        <taxon>Micromonosporales</taxon>
        <taxon>Micromonosporaceae</taxon>
        <taxon>Virgisporangium</taxon>
    </lineage>
</organism>
<feature type="transmembrane region" description="Helical" evidence="1">
    <location>
        <begin position="81"/>
        <end position="102"/>
    </location>
</feature>
<dbReference type="EMBL" id="BOPH01000080">
    <property type="protein sequence ID" value="GIJ70473.1"/>
    <property type="molecule type" value="Genomic_DNA"/>
</dbReference>
<keyword evidence="1" id="KW-0472">Membrane</keyword>
<dbReference type="Proteomes" id="UP000635606">
    <property type="component" value="Unassembled WGS sequence"/>
</dbReference>
<evidence type="ECO:0000313" key="3">
    <source>
        <dbReference type="Proteomes" id="UP000635606"/>
    </source>
</evidence>
<protein>
    <submittedName>
        <fullName evidence="2">Uncharacterized protein</fullName>
    </submittedName>
</protein>